<organism evidence="7 8">
    <name type="scientific">Tengunoibacter tsumagoiensis</name>
    <dbReference type="NCBI Taxonomy" id="2014871"/>
    <lineage>
        <taxon>Bacteria</taxon>
        <taxon>Bacillati</taxon>
        <taxon>Chloroflexota</taxon>
        <taxon>Ktedonobacteria</taxon>
        <taxon>Ktedonobacterales</taxon>
        <taxon>Dictyobacteraceae</taxon>
        <taxon>Tengunoibacter</taxon>
    </lineage>
</organism>
<dbReference type="OrthoDB" id="9796441at2"/>
<dbReference type="EMBL" id="BIFR01000001">
    <property type="protein sequence ID" value="GCE11125.1"/>
    <property type="molecule type" value="Genomic_DNA"/>
</dbReference>
<gene>
    <name evidence="7" type="ORF">KTT_09840</name>
</gene>
<feature type="transmembrane region" description="Helical" evidence="5">
    <location>
        <begin position="131"/>
        <end position="152"/>
    </location>
</feature>
<dbReference type="Pfam" id="PF13347">
    <property type="entry name" value="MFS_2"/>
    <property type="match status" value="1"/>
</dbReference>
<dbReference type="PANTHER" id="PTHR23528">
    <property type="match status" value="1"/>
</dbReference>
<evidence type="ECO:0000256" key="2">
    <source>
        <dbReference type="ARBA" id="ARBA00022692"/>
    </source>
</evidence>
<reference evidence="8" key="1">
    <citation type="submission" date="2018-12" db="EMBL/GenBank/DDBJ databases">
        <title>Tengunoibacter tsumagoiensis gen. nov., sp. nov., Dictyobacter kobayashii sp. nov., D. alpinus sp. nov., and D. joshuensis sp. nov. and description of Dictyobacteraceae fam. nov. within the order Ktedonobacterales isolated from Tengu-no-mugimeshi.</title>
        <authorList>
            <person name="Wang C.M."/>
            <person name="Zheng Y."/>
            <person name="Sakai Y."/>
            <person name="Toyoda A."/>
            <person name="Minakuchi Y."/>
            <person name="Abe K."/>
            <person name="Yokota A."/>
            <person name="Yabe S."/>
        </authorList>
    </citation>
    <scope>NUCLEOTIDE SEQUENCE [LARGE SCALE GENOMIC DNA]</scope>
    <source>
        <strain evidence="8">Uno3</strain>
    </source>
</reference>
<feature type="transmembrane region" description="Helical" evidence="5">
    <location>
        <begin position="248"/>
        <end position="270"/>
    </location>
</feature>
<dbReference type="GO" id="GO:0022857">
    <property type="term" value="F:transmembrane transporter activity"/>
    <property type="evidence" value="ECO:0007669"/>
    <property type="project" value="InterPro"/>
</dbReference>
<evidence type="ECO:0000256" key="5">
    <source>
        <dbReference type="SAM" id="Phobius"/>
    </source>
</evidence>
<evidence type="ECO:0000256" key="1">
    <source>
        <dbReference type="ARBA" id="ARBA00004651"/>
    </source>
</evidence>
<feature type="transmembrane region" description="Helical" evidence="5">
    <location>
        <begin position="400"/>
        <end position="418"/>
    </location>
</feature>
<feature type="transmembrane region" description="Helical" evidence="5">
    <location>
        <begin position="29"/>
        <end position="55"/>
    </location>
</feature>
<feature type="transmembrane region" description="Helical" evidence="5">
    <location>
        <begin position="164"/>
        <end position="187"/>
    </location>
</feature>
<evidence type="ECO:0000256" key="4">
    <source>
        <dbReference type="ARBA" id="ARBA00023136"/>
    </source>
</evidence>
<feature type="transmembrane region" description="Helical" evidence="5">
    <location>
        <begin position="106"/>
        <end position="125"/>
    </location>
</feature>
<proteinExistence type="predicted"/>
<feature type="transmembrane region" description="Helical" evidence="5">
    <location>
        <begin position="350"/>
        <end position="369"/>
    </location>
</feature>
<accession>A0A401ZW44</accession>
<dbReference type="GO" id="GO:0005886">
    <property type="term" value="C:plasma membrane"/>
    <property type="evidence" value="ECO:0007669"/>
    <property type="project" value="UniProtKB-SubCell"/>
</dbReference>
<name>A0A401ZW44_9CHLR</name>
<feature type="transmembrane region" description="Helical" evidence="5">
    <location>
        <begin position="439"/>
        <end position="459"/>
    </location>
</feature>
<protein>
    <submittedName>
        <fullName evidence="7">MFS transporter</fullName>
    </submittedName>
</protein>
<feature type="transmembrane region" description="Helical" evidence="5">
    <location>
        <begin position="471"/>
        <end position="493"/>
    </location>
</feature>
<dbReference type="SUPFAM" id="SSF103473">
    <property type="entry name" value="MFS general substrate transporter"/>
    <property type="match status" value="1"/>
</dbReference>
<keyword evidence="2 5" id="KW-0812">Transmembrane</keyword>
<dbReference type="PANTHER" id="PTHR23528:SF1">
    <property type="entry name" value="MAJOR FACILITATOR SUPERFAMILY (MFS) PROFILE DOMAIN-CONTAINING PROTEIN"/>
    <property type="match status" value="1"/>
</dbReference>
<feature type="domain" description="Major facilitator superfamily (MFS) profile" evidence="6">
    <location>
        <begin position="28"/>
        <end position="498"/>
    </location>
</feature>
<comment type="subcellular location">
    <subcellularLocation>
        <location evidence="1">Cell membrane</location>
        <topology evidence="1">Multi-pass membrane protein</topology>
    </subcellularLocation>
</comment>
<keyword evidence="4 5" id="KW-0472">Membrane</keyword>
<feature type="transmembrane region" description="Helical" evidence="5">
    <location>
        <begin position="282"/>
        <end position="301"/>
    </location>
</feature>
<dbReference type="Proteomes" id="UP000287352">
    <property type="component" value="Unassembled WGS sequence"/>
</dbReference>
<feature type="transmembrane region" description="Helical" evidence="5">
    <location>
        <begin position="308"/>
        <end position="330"/>
    </location>
</feature>
<dbReference type="InterPro" id="IPR036259">
    <property type="entry name" value="MFS_trans_sf"/>
</dbReference>
<keyword evidence="8" id="KW-1185">Reference proteome</keyword>
<evidence type="ECO:0000313" key="7">
    <source>
        <dbReference type="EMBL" id="GCE11125.1"/>
    </source>
</evidence>
<evidence type="ECO:0000313" key="8">
    <source>
        <dbReference type="Proteomes" id="UP000287352"/>
    </source>
</evidence>
<feature type="transmembrane region" description="Helical" evidence="5">
    <location>
        <begin position="376"/>
        <end position="394"/>
    </location>
</feature>
<comment type="caution">
    <text evidence="7">The sequence shown here is derived from an EMBL/GenBank/DDBJ whole genome shotgun (WGS) entry which is preliminary data.</text>
</comment>
<dbReference type="InterPro" id="IPR005829">
    <property type="entry name" value="Sugar_transporter_CS"/>
</dbReference>
<evidence type="ECO:0000256" key="3">
    <source>
        <dbReference type="ARBA" id="ARBA00022989"/>
    </source>
</evidence>
<keyword evidence="3 5" id="KW-1133">Transmembrane helix</keyword>
<dbReference type="Gene3D" id="1.20.1250.20">
    <property type="entry name" value="MFS general substrate transporter like domains"/>
    <property type="match status" value="2"/>
</dbReference>
<dbReference type="Pfam" id="PF07690">
    <property type="entry name" value="MFS_1"/>
    <property type="match status" value="1"/>
</dbReference>
<dbReference type="RefSeq" id="WP_126578772.1">
    <property type="nucleotide sequence ID" value="NZ_BIFR01000001.1"/>
</dbReference>
<evidence type="ECO:0000259" key="6">
    <source>
        <dbReference type="PROSITE" id="PS50850"/>
    </source>
</evidence>
<dbReference type="PROSITE" id="PS00216">
    <property type="entry name" value="SUGAR_TRANSPORT_1"/>
    <property type="match status" value="1"/>
</dbReference>
<dbReference type="InterPro" id="IPR020846">
    <property type="entry name" value="MFS_dom"/>
</dbReference>
<feature type="transmembrane region" description="Helical" evidence="5">
    <location>
        <begin position="199"/>
        <end position="222"/>
    </location>
</feature>
<dbReference type="AlphaFoldDB" id="A0A401ZW44"/>
<dbReference type="InterPro" id="IPR011701">
    <property type="entry name" value="MFS"/>
</dbReference>
<feature type="transmembrane region" description="Helical" evidence="5">
    <location>
        <begin position="67"/>
        <end position="86"/>
    </location>
</feature>
<dbReference type="PROSITE" id="PS50850">
    <property type="entry name" value="MFS"/>
    <property type="match status" value="1"/>
</dbReference>
<sequence>MAAAEQGGAEVLSSSTSVSKLPRLHWTQLLAISLFWFALNFHWTALGVIILPSQVFKLVGKLHEGEALAFVLVPGAFVALLVNPLFGLLSDQMRGRFAKWGRRRPYILIGTLVNVAALVWMALAPNIVSLMVAYIFVQLSSNAAQAPFHALLPDIVPPEQRGMASGVMGLLTIGGNIGGVLLAGMFVDASLPSPAYQHGLWLIYGVIIGVMLVFMLVTILSVRERPVLPESSVEEHSVRPSWLTRSRLFTIGGTLLAIVLAWSLLALWNYLNFTSVHVSGDVQQVVLELLASVGLLRLFGFNPRRNPAFGWVFATRLVMMLGIYTIQAFFQYYVRDVVGSAHPEIDTRNFSIVVSLSSILSVFVVGWLSDRYGRKIMVYISGFVMGLVGLTFVITHSLIFILIAGALFGFSYGAYQSVDWALVADVLPSQQNYARDMGVWSISLALPQIIAPVLGGPLIDSFTHSGQTILGYQILFGMSVVYCLIGTITVRYIRGNSVR</sequence>